<sequence>MGRKLIVNERTEMHLVLDKASGRLYVKPIPATLFIPRFWNEYLTCAQGCECQGKKYQLIVDEPPEGYCTQRRMRMVALGLLYSYAALISYESDFHIAKDKHLLPACIDWPQWQHIVYQLDTDKIYHRIHPRFIYGELRSIWLDLALVLTAQRFRSHFGGDWDNLSARVWSRISFLAPATVFITLVLSAMQVGYNTPQLEKNGAFQEASYVFTIFSILFLPFSFAFFIPPFCLQFLVRALGQTTSDKKREEHLYSSQKRPRHLSV</sequence>
<comment type="caution">
    <text evidence="1">The sequence shown here is derived from an EMBL/GenBank/DDBJ whole genome shotgun (WGS) entry which is preliminary data.</text>
</comment>
<evidence type="ECO:0000313" key="1">
    <source>
        <dbReference type="EMBL" id="KAJ2966778.1"/>
    </source>
</evidence>
<name>A0ACC1MJ81_9HYPO</name>
<accession>A0ACC1MJ81</accession>
<keyword evidence="2" id="KW-1185">Reference proteome</keyword>
<protein>
    <submittedName>
        <fullName evidence="1">Uncharacterized protein</fullName>
    </submittedName>
</protein>
<dbReference type="Proteomes" id="UP001143910">
    <property type="component" value="Unassembled WGS sequence"/>
</dbReference>
<dbReference type="EMBL" id="JANJQO010002515">
    <property type="protein sequence ID" value="KAJ2966778.1"/>
    <property type="molecule type" value="Genomic_DNA"/>
</dbReference>
<evidence type="ECO:0000313" key="2">
    <source>
        <dbReference type="Proteomes" id="UP001143910"/>
    </source>
</evidence>
<organism evidence="1 2">
    <name type="scientific">Zarea fungicola</name>
    <dbReference type="NCBI Taxonomy" id="93591"/>
    <lineage>
        <taxon>Eukaryota</taxon>
        <taxon>Fungi</taxon>
        <taxon>Dikarya</taxon>
        <taxon>Ascomycota</taxon>
        <taxon>Pezizomycotina</taxon>
        <taxon>Sordariomycetes</taxon>
        <taxon>Hypocreomycetidae</taxon>
        <taxon>Hypocreales</taxon>
        <taxon>Cordycipitaceae</taxon>
        <taxon>Zarea</taxon>
    </lineage>
</organism>
<reference evidence="1" key="1">
    <citation type="submission" date="2022-08" db="EMBL/GenBank/DDBJ databases">
        <title>Genome Sequence of Lecanicillium fungicola.</title>
        <authorList>
            <person name="Buettner E."/>
        </authorList>
    </citation>
    <scope>NUCLEOTIDE SEQUENCE</scope>
    <source>
        <strain evidence="1">Babe33</strain>
    </source>
</reference>
<gene>
    <name evidence="1" type="ORF">NQ176_g9986</name>
</gene>
<proteinExistence type="predicted"/>